<proteinExistence type="predicted"/>
<dbReference type="AlphaFoldDB" id="A0A1N7Q7A0"/>
<dbReference type="EMBL" id="FTOQ01000034">
    <property type="protein sequence ID" value="SIT18714.1"/>
    <property type="molecule type" value="Genomic_DNA"/>
</dbReference>
<dbReference type="STRING" id="633194.SAMN05421759_1343"/>
<organism evidence="1 2">
    <name type="scientific">Roseivivax lentus</name>
    <dbReference type="NCBI Taxonomy" id="633194"/>
    <lineage>
        <taxon>Bacteria</taxon>
        <taxon>Pseudomonadati</taxon>
        <taxon>Pseudomonadota</taxon>
        <taxon>Alphaproteobacteria</taxon>
        <taxon>Rhodobacterales</taxon>
        <taxon>Roseobacteraceae</taxon>
        <taxon>Roseivivax</taxon>
    </lineage>
</organism>
<protein>
    <submittedName>
        <fullName evidence="1">Uncharacterized protein</fullName>
    </submittedName>
</protein>
<accession>A0A1N7Q7A0</accession>
<gene>
    <name evidence="1" type="ORF">SAMN05421759_1343</name>
</gene>
<name>A0A1N7Q7A0_9RHOB</name>
<evidence type="ECO:0000313" key="1">
    <source>
        <dbReference type="EMBL" id="SIT18714.1"/>
    </source>
</evidence>
<evidence type="ECO:0000313" key="2">
    <source>
        <dbReference type="Proteomes" id="UP000186684"/>
    </source>
</evidence>
<reference evidence="2" key="1">
    <citation type="submission" date="2017-01" db="EMBL/GenBank/DDBJ databases">
        <authorList>
            <person name="Varghese N."/>
            <person name="Submissions S."/>
        </authorList>
    </citation>
    <scope>NUCLEOTIDE SEQUENCE [LARGE SCALE GENOMIC DNA]</scope>
    <source>
        <strain evidence="2">DSM 29430</strain>
    </source>
</reference>
<keyword evidence="2" id="KW-1185">Reference proteome</keyword>
<sequence length="34" mass="3985">MLEQMEAWMTILEELLDELLKGVELLIPTQNWPG</sequence>
<dbReference type="Proteomes" id="UP000186684">
    <property type="component" value="Unassembled WGS sequence"/>
</dbReference>